<keyword evidence="2" id="KW-1185">Reference proteome</keyword>
<protein>
    <submittedName>
        <fullName evidence="1">Uncharacterized protein</fullName>
    </submittedName>
</protein>
<name>A0ACC1HMZ8_9FUNG</name>
<organism evidence="1 2">
    <name type="scientific">Spiromyces aspiralis</name>
    <dbReference type="NCBI Taxonomy" id="68401"/>
    <lineage>
        <taxon>Eukaryota</taxon>
        <taxon>Fungi</taxon>
        <taxon>Fungi incertae sedis</taxon>
        <taxon>Zoopagomycota</taxon>
        <taxon>Kickxellomycotina</taxon>
        <taxon>Kickxellomycetes</taxon>
        <taxon>Kickxellales</taxon>
        <taxon>Kickxellaceae</taxon>
        <taxon>Spiromyces</taxon>
    </lineage>
</organism>
<gene>
    <name evidence="1" type="ORF">EV182_006772</name>
</gene>
<feature type="non-terminal residue" evidence="1">
    <location>
        <position position="100"/>
    </location>
</feature>
<proteinExistence type="predicted"/>
<sequence>MVDQNGTCSTNESIIFGPLLAMSMMYGGDRSQNSGVLFVIQSGGKMHIFRSMNQNDFELWKTALREAQVTFASRTSLSRISTTHSDLHTPVHSAERKGSI</sequence>
<evidence type="ECO:0000313" key="2">
    <source>
        <dbReference type="Proteomes" id="UP001145114"/>
    </source>
</evidence>
<accession>A0ACC1HMZ8</accession>
<evidence type="ECO:0000313" key="1">
    <source>
        <dbReference type="EMBL" id="KAJ1677148.1"/>
    </source>
</evidence>
<dbReference type="EMBL" id="JAMZIH010002904">
    <property type="protein sequence ID" value="KAJ1677148.1"/>
    <property type="molecule type" value="Genomic_DNA"/>
</dbReference>
<reference evidence="1" key="1">
    <citation type="submission" date="2022-06" db="EMBL/GenBank/DDBJ databases">
        <title>Phylogenomic reconstructions and comparative analyses of Kickxellomycotina fungi.</title>
        <authorList>
            <person name="Reynolds N.K."/>
            <person name="Stajich J.E."/>
            <person name="Barry K."/>
            <person name="Grigoriev I.V."/>
            <person name="Crous P."/>
            <person name="Smith M.E."/>
        </authorList>
    </citation>
    <scope>NUCLEOTIDE SEQUENCE</scope>
    <source>
        <strain evidence="1">RSA 2271</strain>
    </source>
</reference>
<comment type="caution">
    <text evidence="1">The sequence shown here is derived from an EMBL/GenBank/DDBJ whole genome shotgun (WGS) entry which is preliminary data.</text>
</comment>
<dbReference type="Proteomes" id="UP001145114">
    <property type="component" value="Unassembled WGS sequence"/>
</dbReference>